<sequence>MARLLLLLVAGMIFTAHASLIAESSLPETELMDVEEKDDLEEIPAEDKEPLINSEDLDVDSKEITDGEANEDELDEPAVAPAPDDEKFSVNGEELREEDFDEDPTEVIDGEPQPDEMESPAKVHLGYGRWKKIPYHWCTIQGRKFLSGKKGVKQYFWQCARQCNKIRGCNAVEMWFAYNWNCYWCTRPDLIRPYTNKHDLAYPAHVWVRQTLPGKNPCDWPVGVCTYHKDPCPPDIPYRCSRLDYGCKVPTNHCCCRKPWIGR</sequence>
<accession>A0ABN8PW44</accession>
<feature type="compositionally biased region" description="Acidic residues" evidence="1">
    <location>
        <begin position="66"/>
        <end position="76"/>
    </location>
</feature>
<feature type="compositionally biased region" description="Acidic residues" evidence="1">
    <location>
        <begin position="95"/>
        <end position="118"/>
    </location>
</feature>
<organism evidence="3 4">
    <name type="scientific">Porites lobata</name>
    <dbReference type="NCBI Taxonomy" id="104759"/>
    <lineage>
        <taxon>Eukaryota</taxon>
        <taxon>Metazoa</taxon>
        <taxon>Cnidaria</taxon>
        <taxon>Anthozoa</taxon>
        <taxon>Hexacorallia</taxon>
        <taxon>Scleractinia</taxon>
        <taxon>Fungiina</taxon>
        <taxon>Poritidae</taxon>
        <taxon>Porites</taxon>
    </lineage>
</organism>
<protein>
    <submittedName>
        <fullName evidence="3">Uncharacterized protein</fullName>
    </submittedName>
</protein>
<feature type="region of interest" description="Disordered" evidence="1">
    <location>
        <begin position="36"/>
        <end position="119"/>
    </location>
</feature>
<keyword evidence="2" id="KW-0732">Signal</keyword>
<evidence type="ECO:0000313" key="4">
    <source>
        <dbReference type="Proteomes" id="UP001159405"/>
    </source>
</evidence>
<feature type="signal peptide" evidence="2">
    <location>
        <begin position="1"/>
        <end position="18"/>
    </location>
</feature>
<name>A0ABN8PW44_9CNID</name>
<evidence type="ECO:0000256" key="2">
    <source>
        <dbReference type="SAM" id="SignalP"/>
    </source>
</evidence>
<gene>
    <name evidence="3" type="ORF">PLOB_00048688</name>
</gene>
<dbReference type="Proteomes" id="UP001159405">
    <property type="component" value="Unassembled WGS sequence"/>
</dbReference>
<dbReference type="EMBL" id="CALNXK010000091">
    <property type="protein sequence ID" value="CAH3151608.1"/>
    <property type="molecule type" value="Genomic_DNA"/>
</dbReference>
<keyword evidence="4" id="KW-1185">Reference proteome</keyword>
<comment type="caution">
    <text evidence="3">The sequence shown here is derived from an EMBL/GenBank/DDBJ whole genome shotgun (WGS) entry which is preliminary data.</text>
</comment>
<proteinExistence type="predicted"/>
<feature type="chain" id="PRO_5045555455" evidence="2">
    <location>
        <begin position="19"/>
        <end position="263"/>
    </location>
</feature>
<evidence type="ECO:0000256" key="1">
    <source>
        <dbReference type="SAM" id="MobiDB-lite"/>
    </source>
</evidence>
<reference evidence="3 4" key="1">
    <citation type="submission" date="2022-05" db="EMBL/GenBank/DDBJ databases">
        <authorList>
            <consortium name="Genoscope - CEA"/>
            <person name="William W."/>
        </authorList>
    </citation>
    <scope>NUCLEOTIDE SEQUENCE [LARGE SCALE GENOMIC DNA]</scope>
</reference>
<evidence type="ECO:0000313" key="3">
    <source>
        <dbReference type="EMBL" id="CAH3151608.1"/>
    </source>
</evidence>